<dbReference type="PANTHER" id="PTHR44229:SF8">
    <property type="entry name" value="ALCOHOL DEHYDROGENASE-RELATED"/>
    <property type="match status" value="1"/>
</dbReference>
<dbReference type="AlphaFoldDB" id="A0A336KJC1"/>
<dbReference type="EMBL" id="UFQT01000518">
    <property type="protein sequence ID" value="SSX24900.1"/>
    <property type="molecule type" value="Genomic_DNA"/>
</dbReference>
<sequence length="245" mass="27028">MLTNINAIIIGGLGGIGSAISKKLLDENINKLAILDIQDNISNEFQNNLNVKYVKCSIENRHEMKNVFENIWNEFDGFELVINSAGIVNERDLEKCFNINALGAINCVTVASEFMRKDRNGRGGTIVNIASDLGYLSYKGFPIYSASKHAVLGFMKSIGDPKFCEITGLKFVTICPGYTDTKFIEGVQINELAFEAQSETLPPQSPTVVADCVLKSLKSNKISSFWKCKNGEISEIELLTAKDIQ</sequence>
<dbReference type="OMA" id="TDVARCM"/>
<organism evidence="4">
    <name type="scientific">Culicoides sonorensis</name>
    <name type="common">Biting midge</name>
    <dbReference type="NCBI Taxonomy" id="179676"/>
    <lineage>
        <taxon>Eukaryota</taxon>
        <taxon>Metazoa</taxon>
        <taxon>Ecdysozoa</taxon>
        <taxon>Arthropoda</taxon>
        <taxon>Hexapoda</taxon>
        <taxon>Insecta</taxon>
        <taxon>Pterygota</taxon>
        <taxon>Neoptera</taxon>
        <taxon>Endopterygota</taxon>
        <taxon>Diptera</taxon>
        <taxon>Nematocera</taxon>
        <taxon>Chironomoidea</taxon>
        <taxon>Ceratopogonidae</taxon>
        <taxon>Ceratopogoninae</taxon>
        <taxon>Culicoides</taxon>
        <taxon>Monoculicoides</taxon>
    </lineage>
</organism>
<name>A0A336KJC1_CULSO</name>
<comment type="similarity">
    <text evidence="1 3">Belongs to the short-chain dehydrogenases/reductases (SDR) family.</text>
</comment>
<evidence type="ECO:0000313" key="4">
    <source>
        <dbReference type="EMBL" id="SSX04537.1"/>
    </source>
</evidence>
<dbReference type="PROSITE" id="PS00061">
    <property type="entry name" value="ADH_SHORT"/>
    <property type="match status" value="1"/>
</dbReference>
<dbReference type="PRINTS" id="PR00080">
    <property type="entry name" value="SDRFAMILY"/>
</dbReference>
<dbReference type="GO" id="GO:0016616">
    <property type="term" value="F:oxidoreductase activity, acting on the CH-OH group of donors, NAD or NADP as acceptor"/>
    <property type="evidence" value="ECO:0007669"/>
    <property type="project" value="TreeGrafter"/>
</dbReference>
<dbReference type="InterPro" id="IPR020904">
    <property type="entry name" value="Sc_DH/Rdtase_CS"/>
</dbReference>
<dbReference type="PRINTS" id="PR01167">
    <property type="entry name" value="INSADHFAMILY"/>
</dbReference>
<reference evidence="4" key="1">
    <citation type="submission" date="2018-04" db="EMBL/GenBank/DDBJ databases">
        <authorList>
            <person name="Go L.Y."/>
            <person name="Mitchell J.A."/>
        </authorList>
    </citation>
    <scope>NUCLEOTIDE SEQUENCE</scope>
    <source>
        <tissue evidence="4">Whole organism</tissue>
    </source>
</reference>
<dbReference type="GO" id="GO:0005737">
    <property type="term" value="C:cytoplasm"/>
    <property type="evidence" value="ECO:0007669"/>
    <property type="project" value="TreeGrafter"/>
</dbReference>
<evidence type="ECO:0000256" key="2">
    <source>
        <dbReference type="ARBA" id="ARBA00023002"/>
    </source>
</evidence>
<accession>A0A336KJC1</accession>
<evidence type="ECO:0000256" key="3">
    <source>
        <dbReference type="RuleBase" id="RU000363"/>
    </source>
</evidence>
<proteinExistence type="inferred from homology"/>
<keyword evidence="2" id="KW-0560">Oxidoreductase</keyword>
<evidence type="ECO:0000256" key="1">
    <source>
        <dbReference type="ARBA" id="ARBA00006484"/>
    </source>
</evidence>
<dbReference type="InterPro" id="IPR002347">
    <property type="entry name" value="SDR_fam"/>
</dbReference>
<dbReference type="InterPro" id="IPR036291">
    <property type="entry name" value="NAD(P)-bd_dom_sf"/>
</dbReference>
<dbReference type="VEuPathDB" id="VectorBase:CSON011676"/>
<protein>
    <submittedName>
        <fullName evidence="4">CSON011676 protein</fullName>
    </submittedName>
</protein>
<dbReference type="Pfam" id="PF00106">
    <property type="entry name" value="adh_short"/>
    <property type="match status" value="1"/>
</dbReference>
<reference evidence="5" key="2">
    <citation type="submission" date="2018-07" db="EMBL/GenBank/DDBJ databases">
        <authorList>
            <person name="Quirk P.G."/>
            <person name="Krulwich T.A."/>
        </authorList>
    </citation>
    <scope>NUCLEOTIDE SEQUENCE</scope>
</reference>
<dbReference type="SUPFAM" id="SSF51735">
    <property type="entry name" value="NAD(P)-binding Rossmann-fold domains"/>
    <property type="match status" value="1"/>
</dbReference>
<dbReference type="PANTHER" id="PTHR44229">
    <property type="entry name" value="15-HYDROXYPROSTAGLANDIN DEHYDROGENASE [NAD(+)]"/>
    <property type="match status" value="1"/>
</dbReference>
<gene>
    <name evidence="4" type="primary">CSON011676</name>
</gene>
<evidence type="ECO:0000313" key="5">
    <source>
        <dbReference type="EMBL" id="SSX24900.1"/>
    </source>
</evidence>
<dbReference type="Gene3D" id="3.40.50.720">
    <property type="entry name" value="NAD(P)-binding Rossmann-like Domain"/>
    <property type="match status" value="1"/>
</dbReference>
<dbReference type="EMBL" id="UFQS01000518">
    <property type="protein sequence ID" value="SSX04537.1"/>
    <property type="molecule type" value="Genomic_DNA"/>
</dbReference>